<dbReference type="CTD" id="20209969"/>
<dbReference type="Gene3D" id="2.60.120.590">
    <property type="entry name" value="Alpha-ketoglutarate-dependent dioxygenase AlkB-like"/>
    <property type="match status" value="1"/>
</dbReference>
<keyword evidence="29" id="KW-1185">Reference proteome</keyword>
<dbReference type="Pfam" id="PF13532">
    <property type="entry name" value="2OG-FeII_Oxy_2"/>
    <property type="match status" value="1"/>
</dbReference>
<evidence type="ECO:0000256" key="25">
    <source>
        <dbReference type="ARBA" id="ARBA00077988"/>
    </source>
</evidence>
<feature type="domain" description="Fe2OG dioxygenase" evidence="26">
    <location>
        <begin position="175"/>
        <end position="290"/>
    </location>
</feature>
<evidence type="ECO:0000256" key="8">
    <source>
        <dbReference type="ARBA" id="ARBA00022964"/>
    </source>
</evidence>
<keyword evidence="8" id="KW-0223">Dioxygenase</keyword>
<keyword evidence="14" id="KW-0379">Hydroxylation</keyword>
<evidence type="ECO:0000256" key="1">
    <source>
        <dbReference type="ARBA" id="ARBA00001954"/>
    </source>
</evidence>
<keyword evidence="6" id="KW-0227">DNA damage</keyword>
<evidence type="ECO:0000313" key="28">
    <source>
        <dbReference type="EnsemblMetazoa" id="HelroP185055"/>
    </source>
</evidence>
<dbReference type="OrthoDB" id="545910at2759"/>
<dbReference type="HOGENOM" id="CLU_048788_2_1_1"/>
<evidence type="ECO:0000256" key="19">
    <source>
        <dbReference type="ARBA" id="ARBA00053025"/>
    </source>
</evidence>
<dbReference type="STRING" id="6412.T1FMC0"/>
<reference evidence="28" key="3">
    <citation type="submission" date="2015-06" db="UniProtKB">
        <authorList>
            <consortium name="EnsemblMetazoa"/>
        </authorList>
    </citation>
    <scope>IDENTIFICATION</scope>
</reference>
<dbReference type="EC" id="1.14.11.33" evidence="23"/>
<evidence type="ECO:0000256" key="24">
    <source>
        <dbReference type="ARBA" id="ARBA00071421"/>
    </source>
</evidence>
<dbReference type="EMBL" id="KB097143">
    <property type="protein sequence ID" value="ESN99185.1"/>
    <property type="molecule type" value="Genomic_DNA"/>
</dbReference>
<evidence type="ECO:0000313" key="29">
    <source>
        <dbReference type="Proteomes" id="UP000015101"/>
    </source>
</evidence>
<dbReference type="KEGG" id="hro:HELRODRAFT_185055"/>
<evidence type="ECO:0000256" key="21">
    <source>
        <dbReference type="ARBA" id="ARBA00064884"/>
    </source>
</evidence>
<organism evidence="28 29">
    <name type="scientific">Helobdella robusta</name>
    <name type="common">Californian leech</name>
    <dbReference type="NCBI Taxonomy" id="6412"/>
    <lineage>
        <taxon>Eukaryota</taxon>
        <taxon>Metazoa</taxon>
        <taxon>Spiralia</taxon>
        <taxon>Lophotrochozoa</taxon>
        <taxon>Annelida</taxon>
        <taxon>Clitellata</taxon>
        <taxon>Hirudinea</taxon>
        <taxon>Rhynchobdellida</taxon>
        <taxon>Glossiphoniidae</taxon>
        <taxon>Helobdella</taxon>
    </lineage>
</organism>
<evidence type="ECO:0000256" key="23">
    <source>
        <dbReference type="ARBA" id="ARBA00066725"/>
    </source>
</evidence>
<evidence type="ECO:0000256" key="11">
    <source>
        <dbReference type="ARBA" id="ARBA00023097"/>
    </source>
</evidence>
<evidence type="ECO:0000256" key="20">
    <source>
        <dbReference type="ARBA" id="ARBA00054625"/>
    </source>
</evidence>
<dbReference type="eggNOG" id="ENOG502QW9E">
    <property type="taxonomic scope" value="Eukaryota"/>
</dbReference>
<comment type="function">
    <text evidence="20">Dioxygenase that mediates demethylation of DNA and RNA containing 1-methyladenosine (m1A). Repairs alkylated DNA containing 1-methyladenosine (m1A) and 3-methylcytosine (m3C) by oxidative demethylation. Has a strong preference for single-stranded DNA. Able to process alkylated m3C within double-stranded regions via its interaction with ASCC3, which promotes DNA unwinding to generate single-stranded substrate needed for ALKBH3. Can repair exocyclic 3,N4-ethenocytosine adducs in single-stranded DNA. Also acts on RNA. Demethylates N(1)-methyladenosine (m1A) RNA, an epigenetic internal modification of messenger RNAs (mRNAs) highly enriched within 5'-untranslated regions (UTRs) and in the vicinity of start codons. Requires molecular oxygen, alpha-ketoglutarate and iron.</text>
</comment>
<evidence type="ECO:0000256" key="13">
    <source>
        <dbReference type="ARBA" id="ARBA00023242"/>
    </source>
</evidence>
<proteinExistence type="predicted"/>
<reference evidence="27 29" key="2">
    <citation type="journal article" date="2013" name="Nature">
        <title>Insights into bilaterian evolution from three spiralian genomes.</title>
        <authorList>
            <person name="Simakov O."/>
            <person name="Marletaz F."/>
            <person name="Cho S.J."/>
            <person name="Edsinger-Gonzales E."/>
            <person name="Havlak P."/>
            <person name="Hellsten U."/>
            <person name="Kuo D.H."/>
            <person name="Larsson T."/>
            <person name="Lv J."/>
            <person name="Arendt D."/>
            <person name="Savage R."/>
            <person name="Osoegawa K."/>
            <person name="de Jong P."/>
            <person name="Grimwood J."/>
            <person name="Chapman J.A."/>
            <person name="Shapiro H."/>
            <person name="Aerts A."/>
            <person name="Otillar R.P."/>
            <person name="Terry A.Y."/>
            <person name="Boore J.L."/>
            <person name="Grigoriev I.V."/>
            <person name="Lindberg D.R."/>
            <person name="Seaver E.C."/>
            <person name="Weisblat D.A."/>
            <person name="Putnam N.H."/>
            <person name="Rokhsar D.S."/>
        </authorList>
    </citation>
    <scope>NUCLEOTIDE SEQUENCE</scope>
</reference>
<dbReference type="InterPro" id="IPR032854">
    <property type="entry name" value="ALKBH3"/>
</dbReference>
<dbReference type="GO" id="GO:1990930">
    <property type="term" value="F:mRNA N1-methyladenosine dioxygenase activity"/>
    <property type="evidence" value="ECO:0007669"/>
    <property type="project" value="UniProtKB-EC"/>
</dbReference>
<dbReference type="SUPFAM" id="SSF51197">
    <property type="entry name" value="Clavaminate synthase-like"/>
    <property type="match status" value="1"/>
</dbReference>
<keyword evidence="11" id="KW-0558">Oxidation</keyword>
<dbReference type="EC" id="1.14.11.54" evidence="22"/>
<dbReference type="FunFam" id="2.60.120.590:FF:000003">
    <property type="entry name" value="alpha-ketoglutarate-dependent dioxygenase alkB homolog 3"/>
    <property type="match status" value="1"/>
</dbReference>
<dbReference type="OMA" id="FEFHQPT"/>
<keyword evidence="4" id="KW-0963">Cytoplasm</keyword>
<keyword evidence="7" id="KW-0832">Ubl conjugation</keyword>
<sequence>MSDQRRNVVQGAWANVSTRSKKVDGSLASKKGMVTFDVRKTAEKNDNASSGSNLVKKSSFQFENVELPREPSFRTINQSGDYIISDEPNGQSRIALVTNFIDSSECGWMFDQLNDELSWKQHEVHRIGKTYMQPRMTAWIGNVPYSYSGITHKCQCWNPLLTMLKDTIENKTGHQYNSVLANLYRDGHDHVPWHCDDEKDFDTHPSIASLSFGDSRIFELRRKPYKNEHLKSLKNDALTDADYLEYIKIPLNAGSLLLMEGAVQLDWQHRIVREYHDRGPRINLTFRSIIDR</sequence>
<dbReference type="InterPro" id="IPR037151">
    <property type="entry name" value="AlkB-like_sf"/>
</dbReference>
<evidence type="ECO:0000256" key="3">
    <source>
        <dbReference type="ARBA" id="ARBA00004496"/>
    </source>
</evidence>
<evidence type="ECO:0000256" key="10">
    <source>
        <dbReference type="ARBA" id="ARBA00023004"/>
    </source>
</evidence>
<comment type="subcellular location">
    <subcellularLocation>
        <location evidence="3">Cytoplasm</location>
    </subcellularLocation>
    <subcellularLocation>
        <location evidence="2">Nucleus</location>
    </subcellularLocation>
</comment>
<name>T1FMC0_HELRO</name>
<dbReference type="PROSITE" id="PS51471">
    <property type="entry name" value="FE2OG_OXY"/>
    <property type="match status" value="1"/>
</dbReference>
<evidence type="ECO:0000256" key="2">
    <source>
        <dbReference type="ARBA" id="ARBA00004123"/>
    </source>
</evidence>
<dbReference type="Proteomes" id="UP000015101">
    <property type="component" value="Unassembled WGS sequence"/>
</dbReference>
<evidence type="ECO:0000256" key="4">
    <source>
        <dbReference type="ARBA" id="ARBA00022490"/>
    </source>
</evidence>
<dbReference type="GO" id="GO:0005739">
    <property type="term" value="C:mitochondrion"/>
    <property type="evidence" value="ECO:0000318"/>
    <property type="project" value="GO_Central"/>
</dbReference>
<comment type="catalytic activity">
    <reaction evidence="18">
        <text>a 3,N(4)-etheno-2'-deoxycytidine in single-stranded DNA + 2-oxoglutarate + O2 + H2O = a 2'-deoxycytidine in single-stranded DNA + glyoxal + succinate + CO2</text>
        <dbReference type="Rhea" id="RHEA:70471"/>
        <dbReference type="Rhea" id="RHEA-COMP:12846"/>
        <dbReference type="Rhea" id="RHEA-COMP:17906"/>
        <dbReference type="ChEBI" id="CHEBI:15377"/>
        <dbReference type="ChEBI" id="CHEBI:15379"/>
        <dbReference type="ChEBI" id="CHEBI:16526"/>
        <dbReference type="ChEBI" id="CHEBI:16810"/>
        <dbReference type="ChEBI" id="CHEBI:30031"/>
        <dbReference type="ChEBI" id="CHEBI:34779"/>
        <dbReference type="ChEBI" id="CHEBI:85452"/>
        <dbReference type="ChEBI" id="CHEBI:189585"/>
    </reaction>
    <physiologicalReaction direction="left-to-right" evidence="18">
        <dbReference type="Rhea" id="RHEA:70472"/>
    </physiologicalReaction>
</comment>
<evidence type="ECO:0000256" key="18">
    <source>
        <dbReference type="ARBA" id="ARBA00052597"/>
    </source>
</evidence>
<evidence type="ECO:0000256" key="5">
    <source>
        <dbReference type="ARBA" id="ARBA00022723"/>
    </source>
</evidence>
<keyword evidence="9" id="KW-0560">Oxidoreductase</keyword>
<evidence type="ECO:0000256" key="7">
    <source>
        <dbReference type="ARBA" id="ARBA00022843"/>
    </source>
</evidence>
<comment type="catalytic activity">
    <reaction evidence="17">
        <text>an N(3)-methyl-2'-deoxycytidine in single-stranded DNA + 2-oxoglutarate + O2 = a 2'-deoxycytidine in single-stranded DNA + formaldehyde + succinate + CO2 + H(+)</text>
        <dbReference type="Rhea" id="RHEA:70435"/>
        <dbReference type="Rhea" id="RHEA-COMP:12846"/>
        <dbReference type="Rhea" id="RHEA-COMP:17894"/>
        <dbReference type="ChEBI" id="CHEBI:15378"/>
        <dbReference type="ChEBI" id="CHEBI:15379"/>
        <dbReference type="ChEBI" id="CHEBI:16526"/>
        <dbReference type="ChEBI" id="CHEBI:16810"/>
        <dbReference type="ChEBI" id="CHEBI:16842"/>
        <dbReference type="ChEBI" id="CHEBI:30031"/>
        <dbReference type="ChEBI" id="CHEBI:85452"/>
        <dbReference type="ChEBI" id="CHEBI:139075"/>
    </reaction>
    <physiologicalReaction direction="left-to-right" evidence="17">
        <dbReference type="Rhea" id="RHEA:70436"/>
    </physiologicalReaction>
</comment>
<evidence type="ECO:0000256" key="6">
    <source>
        <dbReference type="ARBA" id="ARBA00022763"/>
    </source>
</evidence>
<dbReference type="AlphaFoldDB" id="T1FMC0"/>
<dbReference type="InterPro" id="IPR005123">
    <property type="entry name" value="Oxoglu/Fe-dep_dioxygenase_dom"/>
</dbReference>
<accession>T1FMC0</accession>
<dbReference type="RefSeq" id="XP_009023066.1">
    <property type="nucleotide sequence ID" value="XM_009024818.1"/>
</dbReference>
<evidence type="ECO:0000256" key="22">
    <source>
        <dbReference type="ARBA" id="ARBA00066588"/>
    </source>
</evidence>
<dbReference type="InParanoid" id="T1FMC0"/>
<dbReference type="GO" id="GO:0035516">
    <property type="term" value="F:broad specificity oxidative DNA demethylase activity"/>
    <property type="evidence" value="ECO:0007669"/>
    <property type="project" value="UniProtKB-EC"/>
</dbReference>
<dbReference type="EMBL" id="AMQM01001143">
    <property type="status" value="NOT_ANNOTATED_CDS"/>
    <property type="molecule type" value="Genomic_DNA"/>
</dbReference>
<dbReference type="GeneID" id="20209969"/>
<evidence type="ECO:0000256" key="15">
    <source>
        <dbReference type="ARBA" id="ARBA00050870"/>
    </source>
</evidence>
<dbReference type="InterPro" id="IPR027450">
    <property type="entry name" value="AlkB-like"/>
</dbReference>
<dbReference type="PANTHER" id="PTHR31212">
    <property type="entry name" value="ALPHA-KETOGLUTARATE-DEPENDENT DIOXYGENASE ALKB HOMOLOG 3"/>
    <property type="match status" value="1"/>
</dbReference>
<comment type="subunit">
    <text evidence="21">Interacts with the ASCC complex composed of ASCC1, ASCC2 and ASCC3. Interacts directly with ASCC3, and is thereby recruited to the ASCC complex. Interacts with OTUD4; the interaction is direct. Interacts with USP7 and USP9X.</text>
</comment>
<evidence type="ECO:0000313" key="27">
    <source>
        <dbReference type="EMBL" id="ESN99185.1"/>
    </source>
</evidence>
<protein>
    <recommendedName>
        <fullName evidence="24">Alpha-ketoglutarate-dependent dioxygenase alkB homolog 3</fullName>
        <ecNumber evidence="23">1.14.11.33</ecNumber>
        <ecNumber evidence="22">1.14.11.54</ecNumber>
    </recommendedName>
    <alternativeName>
        <fullName evidence="25">Alkylated DNA repair protein alkB homolog 3</fullName>
    </alternativeName>
</protein>
<evidence type="ECO:0000256" key="9">
    <source>
        <dbReference type="ARBA" id="ARBA00023002"/>
    </source>
</evidence>
<keyword evidence="12" id="KW-0234">DNA repair</keyword>
<dbReference type="GO" id="GO:0005654">
    <property type="term" value="C:nucleoplasm"/>
    <property type="evidence" value="ECO:0000318"/>
    <property type="project" value="GO_Central"/>
</dbReference>
<comment type="catalytic activity">
    <reaction evidence="16">
        <text>an N(1)-methyl-2'-deoxyadenosine in single-stranded DNA + 2-oxoglutarate + O2 = a 2'-deoxyadenosine in single-stranded DNA + formaldehyde + succinate + CO2 + H(+)</text>
        <dbReference type="Rhea" id="RHEA:70447"/>
        <dbReference type="Rhea" id="RHEA-COMP:17895"/>
        <dbReference type="Rhea" id="RHEA-COMP:17896"/>
        <dbReference type="ChEBI" id="CHEBI:15378"/>
        <dbReference type="ChEBI" id="CHEBI:15379"/>
        <dbReference type="ChEBI" id="CHEBI:16526"/>
        <dbReference type="ChEBI" id="CHEBI:16810"/>
        <dbReference type="ChEBI" id="CHEBI:16842"/>
        <dbReference type="ChEBI" id="CHEBI:30031"/>
        <dbReference type="ChEBI" id="CHEBI:90615"/>
        <dbReference type="ChEBI" id="CHEBI:139096"/>
    </reaction>
    <physiologicalReaction direction="left-to-right" evidence="16">
        <dbReference type="Rhea" id="RHEA:70448"/>
    </physiologicalReaction>
</comment>
<dbReference type="EnsemblMetazoa" id="HelroT185055">
    <property type="protein sequence ID" value="HelroP185055"/>
    <property type="gene ID" value="HelroG185055"/>
</dbReference>
<evidence type="ECO:0000259" key="26">
    <source>
        <dbReference type="PROSITE" id="PS51471"/>
    </source>
</evidence>
<gene>
    <name evidence="28" type="primary">20209969</name>
    <name evidence="27" type="ORF">HELRODRAFT_185055</name>
</gene>
<dbReference type="GO" id="GO:0006307">
    <property type="term" value="P:DNA alkylation repair"/>
    <property type="evidence" value="ECO:0007669"/>
    <property type="project" value="InterPro"/>
</dbReference>
<keyword evidence="10" id="KW-0408">Iron</keyword>
<evidence type="ECO:0000256" key="12">
    <source>
        <dbReference type="ARBA" id="ARBA00023204"/>
    </source>
</evidence>
<dbReference type="GO" id="GO:0046872">
    <property type="term" value="F:metal ion binding"/>
    <property type="evidence" value="ECO:0007669"/>
    <property type="project" value="UniProtKB-KW"/>
</dbReference>
<comment type="cofactor">
    <cofactor evidence="1">
        <name>Fe(2+)</name>
        <dbReference type="ChEBI" id="CHEBI:29033"/>
    </cofactor>
</comment>
<comment type="catalytic activity">
    <reaction evidence="19">
        <text>a methylated nucleobase within DNA + 2-oxoglutarate + O2 = a nucleobase within DNA + formaldehyde + succinate + CO2</text>
        <dbReference type="Rhea" id="RHEA:30299"/>
        <dbReference type="Rhea" id="RHEA-COMP:12192"/>
        <dbReference type="Rhea" id="RHEA-COMP:12193"/>
        <dbReference type="ChEBI" id="CHEBI:15379"/>
        <dbReference type="ChEBI" id="CHEBI:16526"/>
        <dbReference type="ChEBI" id="CHEBI:16810"/>
        <dbReference type="ChEBI" id="CHEBI:16842"/>
        <dbReference type="ChEBI" id="CHEBI:30031"/>
        <dbReference type="ChEBI" id="CHEBI:32875"/>
        <dbReference type="ChEBI" id="CHEBI:64428"/>
        <dbReference type="EC" id="1.14.11.33"/>
    </reaction>
    <physiologicalReaction direction="left-to-right" evidence="19">
        <dbReference type="Rhea" id="RHEA:30300"/>
    </physiologicalReaction>
</comment>
<dbReference type="PANTHER" id="PTHR31212:SF4">
    <property type="entry name" value="ALPHA-KETOGLUTARATE-DEPENDENT DIOXYGENASE ALKB HOMOLOG 3"/>
    <property type="match status" value="1"/>
</dbReference>
<reference evidence="29" key="1">
    <citation type="submission" date="2012-12" db="EMBL/GenBank/DDBJ databases">
        <authorList>
            <person name="Hellsten U."/>
            <person name="Grimwood J."/>
            <person name="Chapman J.A."/>
            <person name="Shapiro H."/>
            <person name="Aerts A."/>
            <person name="Otillar R.P."/>
            <person name="Terry A.Y."/>
            <person name="Boore J.L."/>
            <person name="Simakov O."/>
            <person name="Marletaz F."/>
            <person name="Cho S.-J."/>
            <person name="Edsinger-Gonzales E."/>
            <person name="Havlak P."/>
            <person name="Kuo D.-H."/>
            <person name="Larsson T."/>
            <person name="Lv J."/>
            <person name="Arendt D."/>
            <person name="Savage R."/>
            <person name="Osoegawa K."/>
            <person name="de Jong P."/>
            <person name="Lindberg D.R."/>
            <person name="Seaver E.C."/>
            <person name="Weisblat D.A."/>
            <person name="Putnam N.H."/>
            <person name="Grigoriev I.V."/>
            <person name="Rokhsar D.S."/>
        </authorList>
    </citation>
    <scope>NUCLEOTIDE SEQUENCE</scope>
</reference>
<evidence type="ECO:0000256" key="14">
    <source>
        <dbReference type="ARBA" id="ARBA00023278"/>
    </source>
</evidence>
<comment type="catalytic activity">
    <reaction evidence="15">
        <text>an N(1)-methyladenosine in mRNA + 2-oxoglutarate + O2 = an adenosine in mRNA + formaldehyde + succinate + CO2</text>
        <dbReference type="Rhea" id="RHEA:49516"/>
        <dbReference type="Rhea" id="RHEA-COMP:12414"/>
        <dbReference type="Rhea" id="RHEA-COMP:12415"/>
        <dbReference type="ChEBI" id="CHEBI:15379"/>
        <dbReference type="ChEBI" id="CHEBI:16526"/>
        <dbReference type="ChEBI" id="CHEBI:16810"/>
        <dbReference type="ChEBI" id="CHEBI:16842"/>
        <dbReference type="ChEBI" id="CHEBI:30031"/>
        <dbReference type="ChEBI" id="CHEBI:74411"/>
        <dbReference type="ChEBI" id="CHEBI:74491"/>
        <dbReference type="EC" id="1.14.11.54"/>
    </reaction>
</comment>
<dbReference type="GO" id="GO:0006281">
    <property type="term" value="P:DNA repair"/>
    <property type="evidence" value="ECO:0000318"/>
    <property type="project" value="GO_Central"/>
</dbReference>
<evidence type="ECO:0000256" key="17">
    <source>
        <dbReference type="ARBA" id="ARBA00051165"/>
    </source>
</evidence>
<keyword evidence="13" id="KW-0539">Nucleus</keyword>
<evidence type="ECO:0000256" key="16">
    <source>
        <dbReference type="ARBA" id="ARBA00051010"/>
    </source>
</evidence>
<keyword evidence="5" id="KW-0479">Metal-binding</keyword>